<evidence type="ECO:0000313" key="2">
    <source>
        <dbReference type="Proteomes" id="UP000664122"/>
    </source>
</evidence>
<gene>
    <name evidence="1" type="ORF">J1C48_01835</name>
</gene>
<dbReference type="RefSeq" id="WP_207255938.1">
    <property type="nucleotide sequence ID" value="NZ_JAFMPP010000001.1"/>
</dbReference>
<keyword evidence="2" id="KW-1185">Reference proteome</keyword>
<evidence type="ECO:0000313" key="1">
    <source>
        <dbReference type="EMBL" id="MBO0661304.1"/>
    </source>
</evidence>
<dbReference type="AlphaFoldDB" id="A0A939FXP7"/>
<protein>
    <submittedName>
        <fullName evidence="1">Uncharacterized protein</fullName>
    </submittedName>
</protein>
<comment type="caution">
    <text evidence="1">The sequence shown here is derived from an EMBL/GenBank/DDBJ whole genome shotgun (WGS) entry which is preliminary data.</text>
</comment>
<reference evidence="1" key="1">
    <citation type="submission" date="2021-03" db="EMBL/GenBank/DDBJ databases">
        <title>Whole genome sequence of Jiella sp. CQZ9-1.</title>
        <authorList>
            <person name="Tuo L."/>
        </authorList>
    </citation>
    <scope>NUCLEOTIDE SEQUENCE</scope>
    <source>
        <strain evidence="1">CQZ9-1</strain>
    </source>
</reference>
<dbReference type="Proteomes" id="UP000664122">
    <property type="component" value="Unassembled WGS sequence"/>
</dbReference>
<sequence>MAIALQVFGKPHDVIRNVMQRFGNMLYSTLGVSRRRAIERNDAQR</sequence>
<dbReference type="EMBL" id="JAFMPP010000001">
    <property type="protein sequence ID" value="MBO0661304.1"/>
    <property type="molecule type" value="Genomic_DNA"/>
</dbReference>
<accession>A0A939FXP7</accession>
<proteinExistence type="predicted"/>
<name>A0A939FXP7_9HYPH</name>
<organism evidence="1 2">
    <name type="scientific">Jiella flava</name>
    <dbReference type="NCBI Taxonomy" id="2816857"/>
    <lineage>
        <taxon>Bacteria</taxon>
        <taxon>Pseudomonadati</taxon>
        <taxon>Pseudomonadota</taxon>
        <taxon>Alphaproteobacteria</taxon>
        <taxon>Hyphomicrobiales</taxon>
        <taxon>Aurantimonadaceae</taxon>
        <taxon>Jiella</taxon>
    </lineage>
</organism>